<dbReference type="AlphaFoldDB" id="A0A2N3PH97"/>
<dbReference type="InterPro" id="IPR036249">
    <property type="entry name" value="Thioredoxin-like_sf"/>
</dbReference>
<dbReference type="STRING" id="556267.HWAG_01365"/>
<feature type="domain" description="Thioredoxin-like fold" evidence="2">
    <location>
        <begin position="130"/>
        <end position="197"/>
    </location>
</feature>
<comment type="caution">
    <text evidence="3">The sequence shown here is derived from an EMBL/GenBank/DDBJ whole genome shotgun (WGS) entry which is preliminary data.</text>
</comment>
<evidence type="ECO:0000259" key="2">
    <source>
        <dbReference type="Pfam" id="PF13462"/>
    </source>
</evidence>
<accession>A0A2N3PH97</accession>
<dbReference type="Pfam" id="PF13462">
    <property type="entry name" value="Thioredoxin_4"/>
    <property type="match status" value="1"/>
</dbReference>
<organism evidence="3 4">
    <name type="scientific">Helicobacter winghamensis</name>
    <dbReference type="NCBI Taxonomy" id="157268"/>
    <lineage>
        <taxon>Bacteria</taxon>
        <taxon>Pseudomonadati</taxon>
        <taxon>Campylobacterota</taxon>
        <taxon>Epsilonproteobacteria</taxon>
        <taxon>Campylobacterales</taxon>
        <taxon>Helicobacteraceae</taxon>
        <taxon>Helicobacter</taxon>
    </lineage>
</organism>
<gene>
    <name evidence="3" type="ORF">BCM31_05415</name>
</gene>
<dbReference type="Proteomes" id="UP000233350">
    <property type="component" value="Unassembled WGS sequence"/>
</dbReference>
<sequence length="217" mass="24421">MQTLLKYVLSLFFPLVLSTQFLQAEDLKEGSDFITLQKPLNAPKNSIIELFNVSCPHCASISKVLPNLFSFLPSEVIFMPYHIITSAPFSSQASEVLAVSLSLDKTQKLSPKDSNSNFKRVLDSYFNANFTQRKHFKDAGSFISYGLNAINISEEVFNSTLKESHTQELLQAWKEATQYANIQGVPSFIINGKYLILAQGLKSEEDFIYKVDYLLGL</sequence>
<feature type="signal peptide" evidence="1">
    <location>
        <begin position="1"/>
        <end position="24"/>
    </location>
</feature>
<proteinExistence type="predicted"/>
<reference evidence="3 4" key="1">
    <citation type="submission" date="2016-07" db="EMBL/GenBank/DDBJ databases">
        <title>Detection of Helicobacter winghamensis from caecal content of red fox (Vulpes vulpes).</title>
        <authorList>
            <person name="Zanoni R.G."/>
            <person name="Florio D."/>
            <person name="Caffara M."/>
            <person name="Renzi M."/>
            <person name="Parisi A."/>
            <person name="Pasquali F."/>
            <person name="Manfreda G."/>
        </authorList>
    </citation>
    <scope>NUCLEOTIDE SEQUENCE [LARGE SCALE GENOMIC DNA]</scope>
    <source>
        <strain evidence="3 4">295_13</strain>
    </source>
</reference>
<dbReference type="PANTHER" id="PTHR35891:SF3">
    <property type="entry name" value="THIOL:DISULFIDE INTERCHANGE PROTEIN DSBL"/>
    <property type="match status" value="1"/>
</dbReference>
<dbReference type="InterPro" id="IPR050824">
    <property type="entry name" value="Thiol_disulfide_DsbA"/>
</dbReference>
<feature type="chain" id="PRO_5014923956" description="Thioredoxin-like fold domain-containing protein" evidence="1">
    <location>
        <begin position="25"/>
        <end position="217"/>
    </location>
</feature>
<evidence type="ECO:0000313" key="4">
    <source>
        <dbReference type="Proteomes" id="UP000233350"/>
    </source>
</evidence>
<dbReference type="OrthoDB" id="9151934at2"/>
<dbReference type="InterPro" id="IPR012336">
    <property type="entry name" value="Thioredoxin-like_fold"/>
</dbReference>
<dbReference type="PANTHER" id="PTHR35891">
    <property type="entry name" value="THIOL:DISULFIDE INTERCHANGE PROTEIN DSBA"/>
    <property type="match status" value="1"/>
</dbReference>
<protein>
    <recommendedName>
        <fullName evidence="2">Thioredoxin-like fold domain-containing protein</fullName>
    </recommendedName>
</protein>
<dbReference type="SUPFAM" id="SSF52833">
    <property type="entry name" value="Thioredoxin-like"/>
    <property type="match status" value="1"/>
</dbReference>
<keyword evidence="4" id="KW-1185">Reference proteome</keyword>
<dbReference type="RefSeq" id="WP_101313247.1">
    <property type="nucleotide sequence ID" value="NZ_CP063087.1"/>
</dbReference>
<name>A0A2N3PH97_9HELI</name>
<dbReference type="Gene3D" id="3.40.30.10">
    <property type="entry name" value="Glutaredoxin"/>
    <property type="match status" value="1"/>
</dbReference>
<evidence type="ECO:0000313" key="3">
    <source>
        <dbReference type="EMBL" id="PKT79762.1"/>
    </source>
</evidence>
<dbReference type="EMBL" id="MBPK01000046">
    <property type="protein sequence ID" value="PKT79762.1"/>
    <property type="molecule type" value="Genomic_DNA"/>
</dbReference>
<keyword evidence="1" id="KW-0732">Signal</keyword>
<dbReference type="GeneID" id="78825620"/>
<evidence type="ECO:0000256" key="1">
    <source>
        <dbReference type="SAM" id="SignalP"/>
    </source>
</evidence>